<dbReference type="Gene3D" id="2.130.10.10">
    <property type="entry name" value="YVTN repeat-like/Quinoprotein amine dehydrogenase"/>
    <property type="match status" value="1"/>
</dbReference>
<feature type="repeat" description="WD" evidence="3">
    <location>
        <begin position="379"/>
        <end position="404"/>
    </location>
</feature>
<feature type="region of interest" description="Disordered" evidence="4">
    <location>
        <begin position="157"/>
        <end position="292"/>
    </location>
</feature>
<feature type="compositionally biased region" description="Low complexity" evidence="4">
    <location>
        <begin position="791"/>
        <end position="809"/>
    </location>
</feature>
<organism evidence="5 6">
    <name type="scientific">Catenaria anguillulae PL171</name>
    <dbReference type="NCBI Taxonomy" id="765915"/>
    <lineage>
        <taxon>Eukaryota</taxon>
        <taxon>Fungi</taxon>
        <taxon>Fungi incertae sedis</taxon>
        <taxon>Blastocladiomycota</taxon>
        <taxon>Blastocladiomycetes</taxon>
        <taxon>Blastocladiales</taxon>
        <taxon>Catenariaceae</taxon>
        <taxon>Catenaria</taxon>
    </lineage>
</organism>
<evidence type="ECO:0000313" key="5">
    <source>
        <dbReference type="EMBL" id="ORZ31608.1"/>
    </source>
</evidence>
<evidence type="ECO:0000256" key="4">
    <source>
        <dbReference type="SAM" id="MobiDB-lite"/>
    </source>
</evidence>
<feature type="repeat" description="WD" evidence="3">
    <location>
        <begin position="604"/>
        <end position="645"/>
    </location>
</feature>
<dbReference type="PRINTS" id="PR00320">
    <property type="entry name" value="GPROTEINBRPT"/>
</dbReference>
<dbReference type="InterPro" id="IPR015943">
    <property type="entry name" value="WD40/YVTN_repeat-like_dom_sf"/>
</dbReference>
<evidence type="ECO:0000256" key="3">
    <source>
        <dbReference type="PROSITE-ProRule" id="PRU00221"/>
    </source>
</evidence>
<feature type="repeat" description="WD" evidence="3">
    <location>
        <begin position="416"/>
        <end position="457"/>
    </location>
</feature>
<feature type="compositionally biased region" description="Polar residues" evidence="4">
    <location>
        <begin position="664"/>
        <end position="673"/>
    </location>
</feature>
<feature type="compositionally biased region" description="Pro residues" evidence="4">
    <location>
        <begin position="86"/>
        <end position="95"/>
    </location>
</feature>
<reference evidence="5 6" key="1">
    <citation type="submission" date="2016-07" db="EMBL/GenBank/DDBJ databases">
        <title>Pervasive Adenine N6-methylation of Active Genes in Fungi.</title>
        <authorList>
            <consortium name="DOE Joint Genome Institute"/>
            <person name="Mondo S.J."/>
            <person name="Dannebaum R.O."/>
            <person name="Kuo R.C."/>
            <person name="Labutti K."/>
            <person name="Haridas S."/>
            <person name="Kuo A."/>
            <person name="Salamov A."/>
            <person name="Ahrendt S.R."/>
            <person name="Lipzen A."/>
            <person name="Sullivan W."/>
            <person name="Andreopoulos W.B."/>
            <person name="Clum A."/>
            <person name="Lindquist E."/>
            <person name="Daum C."/>
            <person name="Ramamoorthy G.K."/>
            <person name="Gryganskyi A."/>
            <person name="Culley D."/>
            <person name="Magnuson J.K."/>
            <person name="James T.Y."/>
            <person name="O'Malley M.A."/>
            <person name="Stajich J.E."/>
            <person name="Spatafora J.W."/>
            <person name="Visel A."/>
            <person name="Grigoriev I.V."/>
        </authorList>
    </citation>
    <scope>NUCLEOTIDE SEQUENCE [LARGE SCALE GENOMIC DNA]</scope>
    <source>
        <strain evidence="5 6">PL171</strain>
    </source>
</reference>
<dbReference type="Proteomes" id="UP000193411">
    <property type="component" value="Unassembled WGS sequence"/>
</dbReference>
<dbReference type="SUPFAM" id="SSF50978">
    <property type="entry name" value="WD40 repeat-like"/>
    <property type="match status" value="1"/>
</dbReference>
<dbReference type="InterPro" id="IPR019775">
    <property type="entry name" value="WD40_repeat_CS"/>
</dbReference>
<evidence type="ECO:0000256" key="2">
    <source>
        <dbReference type="ARBA" id="ARBA00022737"/>
    </source>
</evidence>
<feature type="repeat" description="WD" evidence="3">
    <location>
        <begin position="488"/>
        <end position="529"/>
    </location>
</feature>
<keyword evidence="6" id="KW-1185">Reference proteome</keyword>
<dbReference type="SMART" id="SM00320">
    <property type="entry name" value="WD40"/>
    <property type="match status" value="7"/>
</dbReference>
<evidence type="ECO:0000256" key="1">
    <source>
        <dbReference type="ARBA" id="ARBA00022574"/>
    </source>
</evidence>
<accession>A0A1Y2HAI5</accession>
<dbReference type="InterPro" id="IPR036322">
    <property type="entry name" value="WD40_repeat_dom_sf"/>
</dbReference>
<feature type="region of interest" description="Disordered" evidence="4">
    <location>
        <begin position="1"/>
        <end position="121"/>
    </location>
</feature>
<dbReference type="Pfam" id="PF00400">
    <property type="entry name" value="WD40"/>
    <property type="match status" value="7"/>
</dbReference>
<keyword evidence="1 3" id="KW-0853">WD repeat</keyword>
<dbReference type="PANTHER" id="PTHR19848">
    <property type="entry name" value="WD40 REPEAT PROTEIN"/>
    <property type="match status" value="1"/>
</dbReference>
<feature type="compositionally biased region" description="Low complexity" evidence="4">
    <location>
        <begin position="10"/>
        <end position="20"/>
    </location>
</feature>
<feature type="compositionally biased region" description="Low complexity" evidence="4">
    <location>
        <begin position="28"/>
        <end position="41"/>
    </location>
</feature>
<proteinExistence type="predicted"/>
<dbReference type="EMBL" id="MCFL01000057">
    <property type="protein sequence ID" value="ORZ31608.1"/>
    <property type="molecule type" value="Genomic_DNA"/>
</dbReference>
<dbReference type="InterPro" id="IPR020472">
    <property type="entry name" value="WD40_PAC1"/>
</dbReference>
<dbReference type="AlphaFoldDB" id="A0A1Y2HAI5"/>
<feature type="compositionally biased region" description="Polar residues" evidence="4">
    <location>
        <begin position="219"/>
        <end position="246"/>
    </location>
</feature>
<feature type="compositionally biased region" description="Polar residues" evidence="4">
    <location>
        <begin position="255"/>
        <end position="269"/>
    </location>
</feature>
<dbReference type="PROSITE" id="PS00678">
    <property type="entry name" value="WD_REPEATS_1"/>
    <property type="match status" value="2"/>
</dbReference>
<dbReference type="InterPro" id="IPR001680">
    <property type="entry name" value="WD40_rpt"/>
</dbReference>
<dbReference type="OrthoDB" id="17410at2759"/>
<dbReference type="PANTHER" id="PTHR19848:SF8">
    <property type="entry name" value="F-BOX AND WD REPEAT DOMAIN CONTAINING 7"/>
    <property type="match status" value="1"/>
</dbReference>
<comment type="caution">
    <text evidence="5">The sequence shown here is derived from an EMBL/GenBank/DDBJ whole genome shotgun (WGS) entry which is preliminary data.</text>
</comment>
<keyword evidence="2" id="KW-0677">Repeat</keyword>
<gene>
    <name evidence="5" type="ORF">BCR44DRAFT_1441842</name>
</gene>
<dbReference type="CDD" id="cd00200">
    <property type="entry name" value="WD40"/>
    <property type="match status" value="1"/>
</dbReference>
<name>A0A1Y2HAI5_9FUNG</name>
<feature type="compositionally biased region" description="Low complexity" evidence="4">
    <location>
        <begin position="758"/>
        <end position="771"/>
    </location>
</feature>
<protein>
    <submittedName>
        <fullName evidence="5">WD40-repeat-containing domain protein</fullName>
    </submittedName>
</protein>
<sequence length="849" mass="88531">MTPPPPPPNNSANATANPNGMGPGGQAPGQPSQGQPPAQGQQGPGAPPQHMQQHPIQHAGPPHPLAHQQHQHHLAHGHPATHGAPMPMPLPPASGPNPGSTPGAGTGPGPSPAAHPFARLGDLLDAARQELETLAHDSHSSLMYRAQRDELEMRACSVSPIGTPPSQPPPPGSLGPLPSYSPYAHSNNGAPPSGPPFGATQLQGSSSRKPSIIDAHLPSSRNSPYANTTNASPVSATNRGAITDQASDAHGAKQADSSDPQLPQSTSSVHPPMTRKEGHGWAATFNPTGSLSPATASQLDVDLLYTLKHASVVCCVQYSPRGEYVATGCNRSAIIWDTSTGNRIATLKDGEVLVGGAQPTGLAGQPPAPSGSVPGDLYIRSLCFSPDARRVASGAEDRIIRVWSFGQDRCGVERRFEGHEADIYALDFASNGYLLVSGSGDRTARVWDTESGRGVHVLVHDDSPSLFALAHNGFDTNASFKFLNIDTSAEKDAGVTSVAFSPCSRYVATGSLDKVARIFDVATGVLLDRLQIHGDSVYCVAFRHDGRQLVTGSLDKHIQVWHLPDYSPLAALASEYSHLQRTSPGSVPQCNASALECATPIRSLKGHKDFVLSLAYSSEGRFVVSGSKDRGVYLWDVETGQPLIVLQGHKNSVISVALAPVPPSISQNQSNPTPEILLASGSGDQRARVWRVKVPAPTPRSGLSNGHILPYAGHSSQDRPRNGSFTTHTSSHGQFGEAPPPPPSATSNRPSPAPPIAPQQQQQQHQQQPGPGEYGSRSSTPMTLPAMRTSPAPHRGPAPAGGNPLAPSPRHNPSVPPQYPGGSGLSREYAPPGGSDSNGSGPAGSSALA</sequence>
<evidence type="ECO:0000313" key="6">
    <source>
        <dbReference type="Proteomes" id="UP000193411"/>
    </source>
</evidence>
<feature type="compositionally biased region" description="Low complexity" evidence="4">
    <location>
        <begin position="830"/>
        <end position="849"/>
    </location>
</feature>
<feature type="repeat" description="WD" evidence="3">
    <location>
        <begin position="530"/>
        <end position="571"/>
    </location>
</feature>
<dbReference type="STRING" id="765915.A0A1Y2HAI5"/>
<feature type="compositionally biased region" description="Polar residues" evidence="4">
    <location>
        <begin position="723"/>
        <end position="733"/>
    </location>
</feature>
<feature type="region of interest" description="Disordered" evidence="4">
    <location>
        <begin position="664"/>
        <end position="849"/>
    </location>
</feature>
<dbReference type="PROSITE" id="PS50294">
    <property type="entry name" value="WD_REPEATS_REGION"/>
    <property type="match status" value="3"/>
</dbReference>
<feature type="compositionally biased region" description="Low complexity" evidence="4">
    <location>
        <begin position="48"/>
        <end position="68"/>
    </location>
</feature>
<dbReference type="PROSITE" id="PS50082">
    <property type="entry name" value="WD_REPEATS_2"/>
    <property type="match status" value="5"/>
</dbReference>
<feature type="compositionally biased region" description="Pro residues" evidence="4">
    <location>
        <begin position="162"/>
        <end position="173"/>
    </location>
</feature>
<feature type="compositionally biased region" description="Polar residues" evidence="4">
    <location>
        <begin position="200"/>
        <end position="209"/>
    </location>
</feature>